<organism evidence="2 3">
    <name type="scientific">Campylobacter jejuni</name>
    <dbReference type="NCBI Taxonomy" id="197"/>
    <lineage>
        <taxon>Bacteria</taxon>
        <taxon>Pseudomonadati</taxon>
        <taxon>Campylobacterota</taxon>
        <taxon>Epsilonproteobacteria</taxon>
        <taxon>Campylobacterales</taxon>
        <taxon>Campylobacteraceae</taxon>
        <taxon>Campylobacter</taxon>
    </lineage>
</organism>
<reference evidence="2" key="1">
    <citation type="submission" date="2021-12" db="EMBL/GenBank/DDBJ databases">
        <title>Prevalence of phenicol resistance gene fexA in Campylobacter isolated from poultry supply chain.</title>
        <authorList>
            <person name="Tang B."/>
            <person name="Zheng X."/>
            <person name="Lin J."/>
            <person name="Lin R."/>
            <person name="Yang H."/>
            <person name="Shen Z."/>
            <person name="Xia F."/>
        </authorList>
    </citation>
    <scope>NUCLEOTIDE SEQUENCE</scope>
    <source>
        <strain evidence="2">CJHN2011004</strain>
    </source>
</reference>
<proteinExistence type="predicted"/>
<evidence type="ECO:0008006" key="4">
    <source>
        <dbReference type="Google" id="ProtNLM"/>
    </source>
</evidence>
<dbReference type="Proteomes" id="UP001199644">
    <property type="component" value="Unassembled WGS sequence"/>
</dbReference>
<evidence type="ECO:0000256" key="1">
    <source>
        <dbReference type="SAM" id="Phobius"/>
    </source>
</evidence>
<evidence type="ECO:0000313" key="2">
    <source>
        <dbReference type="EMBL" id="MCH3853146.1"/>
    </source>
</evidence>
<sequence length="47" mass="5308">MLENLIAQIIEGIVGCKARKMGFFCIIAVMALAFVLWLVFSHLYGYL</sequence>
<dbReference type="EMBL" id="JAJUOL010000699">
    <property type="protein sequence ID" value="MCH3853146.1"/>
    <property type="molecule type" value="Genomic_DNA"/>
</dbReference>
<keyword evidence="1" id="KW-0472">Membrane</keyword>
<accession>A0AAW5EL61</accession>
<evidence type="ECO:0000313" key="3">
    <source>
        <dbReference type="Proteomes" id="UP001199644"/>
    </source>
</evidence>
<dbReference type="RefSeq" id="WP_002788974.1">
    <property type="nucleotide sequence ID" value="NZ_CATQGO010000009.1"/>
</dbReference>
<comment type="caution">
    <text evidence="2">The sequence shown here is derived from an EMBL/GenBank/DDBJ whole genome shotgun (WGS) entry which is preliminary data.</text>
</comment>
<name>A0AAW5EL61_CAMJU</name>
<protein>
    <recommendedName>
        <fullName evidence="4">Small hydrophobic protein</fullName>
    </recommendedName>
</protein>
<keyword evidence="1" id="KW-0812">Transmembrane</keyword>
<dbReference type="AlphaFoldDB" id="A0AAW5EL61"/>
<keyword evidence="1" id="KW-1133">Transmembrane helix</keyword>
<gene>
    <name evidence="2" type="ORF">LZC39_13705</name>
</gene>
<feature type="transmembrane region" description="Helical" evidence="1">
    <location>
        <begin position="21"/>
        <end position="40"/>
    </location>
</feature>